<dbReference type="PANTHER" id="PTHR43861">
    <property type="entry name" value="TRANS-ACONITATE 2-METHYLTRANSFERASE-RELATED"/>
    <property type="match status" value="1"/>
</dbReference>
<dbReference type="GO" id="GO:0032259">
    <property type="term" value="P:methylation"/>
    <property type="evidence" value="ECO:0007669"/>
    <property type="project" value="UniProtKB-KW"/>
</dbReference>
<dbReference type="PANTHER" id="PTHR43861:SF1">
    <property type="entry name" value="TRANS-ACONITATE 2-METHYLTRANSFERASE"/>
    <property type="match status" value="1"/>
</dbReference>
<evidence type="ECO:0000313" key="4">
    <source>
        <dbReference type="EMBL" id="CAB4929549.1"/>
    </source>
</evidence>
<keyword evidence="1" id="KW-0489">Methyltransferase</keyword>
<dbReference type="InterPro" id="IPR029063">
    <property type="entry name" value="SAM-dependent_MTases_sf"/>
</dbReference>
<dbReference type="SUPFAM" id="SSF53335">
    <property type="entry name" value="S-adenosyl-L-methionine-dependent methyltransferases"/>
    <property type="match status" value="1"/>
</dbReference>
<accession>A0A6J7IF14</accession>
<gene>
    <name evidence="4" type="ORF">UFOPK3564_02295</name>
</gene>
<protein>
    <submittedName>
        <fullName evidence="4">Unannotated protein</fullName>
    </submittedName>
</protein>
<name>A0A6J7IF14_9ZZZZ</name>
<evidence type="ECO:0000256" key="1">
    <source>
        <dbReference type="ARBA" id="ARBA00022603"/>
    </source>
</evidence>
<evidence type="ECO:0000256" key="2">
    <source>
        <dbReference type="ARBA" id="ARBA00022679"/>
    </source>
</evidence>
<reference evidence="4" key="1">
    <citation type="submission" date="2020-05" db="EMBL/GenBank/DDBJ databases">
        <authorList>
            <person name="Chiriac C."/>
            <person name="Salcher M."/>
            <person name="Ghai R."/>
            <person name="Kavagutti S V."/>
        </authorList>
    </citation>
    <scope>NUCLEOTIDE SEQUENCE</scope>
</reference>
<evidence type="ECO:0000259" key="3">
    <source>
        <dbReference type="Pfam" id="PF13649"/>
    </source>
</evidence>
<dbReference type="AlphaFoldDB" id="A0A6J7IF14"/>
<dbReference type="CDD" id="cd02440">
    <property type="entry name" value="AdoMet_MTases"/>
    <property type="match status" value="1"/>
</dbReference>
<proteinExistence type="predicted"/>
<dbReference type="EMBL" id="CAFBMK010000154">
    <property type="protein sequence ID" value="CAB4929549.1"/>
    <property type="molecule type" value="Genomic_DNA"/>
</dbReference>
<organism evidence="4">
    <name type="scientific">freshwater metagenome</name>
    <dbReference type="NCBI Taxonomy" id="449393"/>
    <lineage>
        <taxon>unclassified sequences</taxon>
        <taxon>metagenomes</taxon>
        <taxon>ecological metagenomes</taxon>
    </lineage>
</organism>
<dbReference type="Gene3D" id="3.40.50.150">
    <property type="entry name" value="Vaccinia Virus protein VP39"/>
    <property type="match status" value="1"/>
</dbReference>
<dbReference type="Pfam" id="PF13649">
    <property type="entry name" value="Methyltransf_25"/>
    <property type="match status" value="1"/>
</dbReference>
<dbReference type="InterPro" id="IPR041698">
    <property type="entry name" value="Methyltransf_25"/>
</dbReference>
<feature type="domain" description="Methyltransferase" evidence="3">
    <location>
        <begin position="41"/>
        <end position="130"/>
    </location>
</feature>
<sequence length="282" mass="30181">MADDAPRDWEASTYDRVSTPHRAWGADVLGRLTLRGDERALDAGCGTGRVTAELLRLVPDGHVIGVDGSPAMIAQAGRVLPREVELLVQDLTALVLDAPVDVVVSTATFHWIADHDVLFGRLAEALVAGGRLEAQCGGAGNIASVVAAIGRLRTRAPWDAAFLGWEDDWNFAGPEETEARLRAAGFVDVSAWLEPRPVVLEDAHAFLRTVVLGSHLARLPEEAHDDFVEAVREELEVDGVVTLDYVRLNLGGTRASDGAAPVQLPGEAVPESPEDLAAWLRA</sequence>
<keyword evidence="2" id="KW-0808">Transferase</keyword>
<dbReference type="GO" id="GO:0008168">
    <property type="term" value="F:methyltransferase activity"/>
    <property type="evidence" value="ECO:0007669"/>
    <property type="project" value="UniProtKB-KW"/>
</dbReference>